<protein>
    <submittedName>
        <fullName evidence="1">Uncharacterized protein</fullName>
    </submittedName>
</protein>
<dbReference type="EMBL" id="ATNL01000011">
    <property type="protein sequence ID" value="KON72582.1"/>
    <property type="molecule type" value="Genomic_DNA"/>
</dbReference>
<proteinExistence type="predicted"/>
<comment type="caution">
    <text evidence="1">The sequence shown here is derived from an EMBL/GenBank/DDBJ whole genome shotgun (WGS) entry which is preliminary data.</text>
</comment>
<dbReference type="PATRIC" id="fig|1350482.3.peg.3103"/>
<sequence>MVNRPKNIGTAAETAVVRTARTRGFPHADRLTLTGNKDRGDIGLCPGVVLEIKGGEKARAASDLDIERWLTETETEREHANAHVAFLVTQRRGVGYPNAHRWWAWWRLGWLVALVADVPSNSVPIHRNLVVRMLLDDALTIIRTAGYGQPLTNQEPAA</sequence>
<dbReference type="AlphaFoldDB" id="A0A0M0F5D2"/>
<evidence type="ECO:0000313" key="2">
    <source>
        <dbReference type="Proteomes" id="UP000037387"/>
    </source>
</evidence>
<accession>A0A0M0F5D2</accession>
<dbReference type="RefSeq" id="WP_053371099.1">
    <property type="nucleotide sequence ID" value="NZ_KQ435292.1"/>
</dbReference>
<keyword evidence="2" id="KW-1185">Reference proteome</keyword>
<gene>
    <name evidence="1" type="ORF">M768_13830</name>
</gene>
<name>A0A0M0F5D2_CELCE</name>
<reference evidence="1 2" key="1">
    <citation type="journal article" date="2015" name="Sci. Rep.">
        <title>Functional and structural properties of a novel cellulosome-like multienzyme complex: efficient glycoside hydrolysis of water-insoluble 7-xylosyl-10-deacetylpaclitaxel.</title>
        <authorList>
            <person name="Dou T.Y."/>
            <person name="Luan H.W."/>
            <person name="Ge G.B."/>
            <person name="Dong M.M."/>
            <person name="Zou H.F."/>
            <person name="He Y.Q."/>
            <person name="Cui P."/>
            <person name="Wang J.Y."/>
            <person name="Hao D.C."/>
            <person name="Yang S.L."/>
            <person name="Yang L."/>
        </authorList>
    </citation>
    <scope>NUCLEOTIDE SEQUENCE [LARGE SCALE GENOMIC DNA]</scope>
    <source>
        <strain evidence="1 2">F16</strain>
    </source>
</reference>
<organism evidence="1 2">
    <name type="scientific">Cellulosimicrobium cellulans F16</name>
    <dbReference type="NCBI Taxonomy" id="1350482"/>
    <lineage>
        <taxon>Bacteria</taxon>
        <taxon>Bacillati</taxon>
        <taxon>Actinomycetota</taxon>
        <taxon>Actinomycetes</taxon>
        <taxon>Micrococcales</taxon>
        <taxon>Promicromonosporaceae</taxon>
        <taxon>Cellulosimicrobium</taxon>
    </lineage>
</organism>
<evidence type="ECO:0000313" key="1">
    <source>
        <dbReference type="EMBL" id="KON72582.1"/>
    </source>
</evidence>
<dbReference type="Proteomes" id="UP000037387">
    <property type="component" value="Unassembled WGS sequence"/>
</dbReference>